<dbReference type="SUPFAM" id="SSF53474">
    <property type="entry name" value="alpha/beta-Hydrolases"/>
    <property type="match status" value="1"/>
</dbReference>
<evidence type="ECO:0000259" key="1">
    <source>
        <dbReference type="Pfam" id="PF01738"/>
    </source>
</evidence>
<dbReference type="AlphaFoldDB" id="A0A382MXH0"/>
<dbReference type="Pfam" id="PF01738">
    <property type="entry name" value="DLH"/>
    <property type="match status" value="1"/>
</dbReference>
<sequence length="232" mass="24959">MVGEMVDFEAGDATAGGYLATPDGTGHGVMVIQEWWGLAPQIKSVCDRLAENGFVALAPDLYHGELAQHSEMDKAGELMSTLPPDRAVRDMSGAIDYLLENPNVDGRAVGVVGFCMGGMLSLLIAASEGERISAVAPFYGAPLGDNEPDWTDLTARVEGHFASVDDFFPPGSVAELEKKLREMGKDVTFNIYPETGHAFANEENPLGTHNPEIADVAWGRVLEMFNEELSNN</sequence>
<reference evidence="2" key="1">
    <citation type="submission" date="2018-05" db="EMBL/GenBank/DDBJ databases">
        <authorList>
            <person name="Lanie J.A."/>
            <person name="Ng W.-L."/>
            <person name="Kazmierczak K.M."/>
            <person name="Andrzejewski T.M."/>
            <person name="Davidsen T.M."/>
            <person name="Wayne K.J."/>
            <person name="Tettelin H."/>
            <person name="Glass J.I."/>
            <person name="Rusch D."/>
            <person name="Podicherti R."/>
            <person name="Tsui H.-C.T."/>
            <person name="Winkler M.E."/>
        </authorList>
    </citation>
    <scope>NUCLEOTIDE SEQUENCE</scope>
</reference>
<dbReference type="InterPro" id="IPR051049">
    <property type="entry name" value="Dienelactone_hydrolase-like"/>
</dbReference>
<dbReference type="PANTHER" id="PTHR46623:SF6">
    <property type="entry name" value="ALPHA_BETA-HYDROLASES SUPERFAMILY PROTEIN"/>
    <property type="match status" value="1"/>
</dbReference>
<dbReference type="Gene3D" id="3.40.50.1820">
    <property type="entry name" value="alpha/beta hydrolase"/>
    <property type="match status" value="1"/>
</dbReference>
<accession>A0A382MXH0</accession>
<proteinExistence type="predicted"/>
<dbReference type="EMBL" id="UINC01095976">
    <property type="protein sequence ID" value="SVC52477.1"/>
    <property type="molecule type" value="Genomic_DNA"/>
</dbReference>
<dbReference type="GO" id="GO:0016787">
    <property type="term" value="F:hydrolase activity"/>
    <property type="evidence" value="ECO:0007669"/>
    <property type="project" value="InterPro"/>
</dbReference>
<feature type="domain" description="Dienelactone hydrolase" evidence="1">
    <location>
        <begin position="17"/>
        <end position="228"/>
    </location>
</feature>
<dbReference type="PANTHER" id="PTHR46623">
    <property type="entry name" value="CARBOXYMETHYLENEBUTENOLIDASE-RELATED"/>
    <property type="match status" value="1"/>
</dbReference>
<organism evidence="2">
    <name type="scientific">marine metagenome</name>
    <dbReference type="NCBI Taxonomy" id="408172"/>
    <lineage>
        <taxon>unclassified sequences</taxon>
        <taxon>metagenomes</taxon>
        <taxon>ecological metagenomes</taxon>
    </lineage>
</organism>
<gene>
    <name evidence="2" type="ORF">METZ01_LOCUS305331</name>
</gene>
<dbReference type="InterPro" id="IPR002925">
    <property type="entry name" value="Dienelactn_hydro"/>
</dbReference>
<evidence type="ECO:0000313" key="2">
    <source>
        <dbReference type="EMBL" id="SVC52477.1"/>
    </source>
</evidence>
<protein>
    <recommendedName>
        <fullName evidence="1">Dienelactone hydrolase domain-containing protein</fullName>
    </recommendedName>
</protein>
<name>A0A382MXH0_9ZZZZ</name>
<dbReference type="InterPro" id="IPR029058">
    <property type="entry name" value="AB_hydrolase_fold"/>
</dbReference>